<dbReference type="Proteomes" id="UP000276886">
    <property type="component" value="Unassembled WGS sequence"/>
</dbReference>
<protein>
    <recommendedName>
        <fullName evidence="4">Lipoprotein</fullName>
    </recommendedName>
</protein>
<dbReference type="RefSeq" id="WP_003344281.1">
    <property type="nucleotide sequence ID" value="NZ_QJTX01000026.1"/>
</dbReference>
<dbReference type="AlphaFoldDB" id="A0A3M3UA07"/>
<dbReference type="EMBL" id="RBPQ01000084">
    <property type="protein sequence ID" value="RMO29923.1"/>
    <property type="molecule type" value="Genomic_DNA"/>
</dbReference>
<evidence type="ECO:0008006" key="4">
    <source>
        <dbReference type="Google" id="ProtNLM"/>
    </source>
</evidence>
<comment type="caution">
    <text evidence="2">The sequence shown here is derived from an EMBL/GenBank/DDBJ whole genome shotgun (WGS) entry which is preliminary data.</text>
</comment>
<sequence>MKTFFAALMLLTASVADAESTGADQITQAQYEAGQARVLADAKPLGGNMTLADSKGCAWEVTEVNGILKLTRYLKPDGTPVCAPEHKAN</sequence>
<keyword evidence="1" id="KW-0732">Signal</keyword>
<feature type="signal peptide" evidence="1">
    <location>
        <begin position="1"/>
        <end position="18"/>
    </location>
</feature>
<evidence type="ECO:0000256" key="1">
    <source>
        <dbReference type="SAM" id="SignalP"/>
    </source>
</evidence>
<evidence type="ECO:0000313" key="3">
    <source>
        <dbReference type="Proteomes" id="UP000276886"/>
    </source>
</evidence>
<feature type="chain" id="PRO_5017941192" description="Lipoprotein" evidence="1">
    <location>
        <begin position="19"/>
        <end position="89"/>
    </location>
</feature>
<name>A0A3M3UA07_PSESJ</name>
<reference evidence="2 3" key="1">
    <citation type="submission" date="2018-08" db="EMBL/GenBank/DDBJ databases">
        <title>Recombination of ecologically and evolutionarily significant loci maintains genetic cohesion in the Pseudomonas syringae species complex.</title>
        <authorList>
            <person name="Dillon M."/>
            <person name="Thakur S."/>
            <person name="Almeida R.N.D."/>
            <person name="Weir B.S."/>
            <person name="Guttman D.S."/>
        </authorList>
    </citation>
    <scope>NUCLEOTIDE SEQUENCE [LARGE SCALE GENOMIC DNA]</scope>
    <source>
        <strain evidence="2 3">ICMP 2788</strain>
    </source>
</reference>
<organism evidence="2 3">
    <name type="scientific">Pseudomonas syringae pv. pisi</name>
    <dbReference type="NCBI Taxonomy" id="59510"/>
    <lineage>
        <taxon>Bacteria</taxon>
        <taxon>Pseudomonadati</taxon>
        <taxon>Pseudomonadota</taxon>
        <taxon>Gammaproteobacteria</taxon>
        <taxon>Pseudomonadales</taxon>
        <taxon>Pseudomonadaceae</taxon>
        <taxon>Pseudomonas</taxon>
        <taxon>Pseudomonas syringae</taxon>
    </lineage>
</organism>
<evidence type="ECO:0000313" key="2">
    <source>
        <dbReference type="EMBL" id="RMO29923.1"/>
    </source>
</evidence>
<gene>
    <name evidence="2" type="ORF">ALQ44_200134</name>
</gene>
<proteinExistence type="predicted"/>
<accession>A0A3M3UA07</accession>